<dbReference type="Gene3D" id="1.20.1270.360">
    <property type="match status" value="1"/>
</dbReference>
<gene>
    <name evidence="1" type="ORF">LDG_7291</name>
</gene>
<dbReference type="PANTHER" id="PTHR37310:SF1">
    <property type="entry name" value="CYTOPLASMIC PROTEIN"/>
    <property type="match status" value="1"/>
</dbReference>
<reference evidence="1 2" key="1">
    <citation type="journal article" date="2011" name="BMC Genomics">
        <title>Insight into cross-talk between intra-amoebal pathogens.</title>
        <authorList>
            <person name="Gimenez G."/>
            <person name="Bertelli C."/>
            <person name="Moliner C."/>
            <person name="Robert C."/>
            <person name="Raoult D."/>
            <person name="Fournier P.E."/>
            <person name="Greub G."/>
        </authorList>
    </citation>
    <scope>NUCLEOTIDE SEQUENCE [LARGE SCALE GENOMIC DNA]</scope>
    <source>
        <strain evidence="1 2">LLAP12</strain>
    </source>
</reference>
<organism evidence="1 2">
    <name type="scientific">Legionella drancourtii LLAP12</name>
    <dbReference type="NCBI Taxonomy" id="658187"/>
    <lineage>
        <taxon>Bacteria</taxon>
        <taxon>Pseudomonadati</taxon>
        <taxon>Pseudomonadota</taxon>
        <taxon>Gammaproteobacteria</taxon>
        <taxon>Legionellales</taxon>
        <taxon>Legionellaceae</taxon>
        <taxon>Legionella</taxon>
    </lineage>
</organism>
<dbReference type="AlphaFoldDB" id="G9EPV0"/>
<accession>G9EPV0</accession>
<dbReference type="InterPro" id="IPR005560">
    <property type="entry name" value="Csp_YhjQ"/>
</dbReference>
<proteinExistence type="predicted"/>
<dbReference type="InterPro" id="IPR044543">
    <property type="entry name" value="YHJQ-like"/>
</dbReference>
<evidence type="ECO:0000313" key="1">
    <source>
        <dbReference type="EMBL" id="EHL30734.1"/>
    </source>
</evidence>
<keyword evidence="2" id="KW-1185">Reference proteome</keyword>
<sequence>MSHQQFEACIKACQACVAECEHCATACSEEENCKDLARCIMLDRDCAAICALASEMMARGSSFAKEICALCAKSCRACGDECSKHKHMEHCKRCAEACYRCAEECEKMAA</sequence>
<dbReference type="Pfam" id="PF03860">
    <property type="entry name" value="Csp"/>
    <property type="match status" value="1"/>
</dbReference>
<dbReference type="RefSeq" id="WP_006871205.1">
    <property type="nucleotide sequence ID" value="NZ_JH413826.1"/>
</dbReference>
<name>G9EPV0_9GAMM</name>
<dbReference type="HOGENOM" id="CLU_142273_1_0_6"/>
<dbReference type="OrthoDB" id="5396211at2"/>
<evidence type="ECO:0008006" key="3">
    <source>
        <dbReference type="Google" id="ProtNLM"/>
    </source>
</evidence>
<dbReference type="EMBL" id="JH413826">
    <property type="protein sequence ID" value="EHL30734.1"/>
    <property type="molecule type" value="Genomic_DNA"/>
</dbReference>
<dbReference type="STRING" id="658187.LDG_7291"/>
<dbReference type="eggNOG" id="ENOG5032SB1">
    <property type="taxonomic scope" value="Bacteria"/>
</dbReference>
<protein>
    <recommendedName>
        <fullName evidence="3">Ferredoxin</fullName>
    </recommendedName>
</protein>
<evidence type="ECO:0000313" key="2">
    <source>
        <dbReference type="Proteomes" id="UP000002770"/>
    </source>
</evidence>
<dbReference type="PANTHER" id="PTHR37310">
    <property type="entry name" value="CYTOPLASMIC PROTEIN-RELATED"/>
    <property type="match status" value="1"/>
</dbReference>
<dbReference type="Proteomes" id="UP000002770">
    <property type="component" value="Unassembled WGS sequence"/>
</dbReference>
<dbReference type="CDD" id="cd08026">
    <property type="entry name" value="DUF326"/>
    <property type="match status" value="1"/>
</dbReference>
<dbReference type="InParanoid" id="G9EPV0"/>